<keyword evidence="2" id="KW-0560">Oxidoreductase</keyword>
<protein>
    <submittedName>
        <fullName evidence="3">Short-chain dehydrogenase</fullName>
    </submittedName>
</protein>
<reference evidence="3 4" key="1">
    <citation type="submission" date="2017-06" db="EMBL/GenBank/DDBJ databases">
        <title>Complete genome sequence of Nitrospirillum amazonense strain CBAmC, an endophytic nitrogen-fixing and plant growth-promoting bacterium, isolated from sugarcane.</title>
        <authorList>
            <person name="Schwab S."/>
            <person name="dos Santos Teixeira K.R."/>
            <person name="Simoes Araujo J.L."/>
            <person name="Soares Vidal M."/>
            <person name="Borges de Freitas H.R."/>
            <person name="Rivello Crivelaro A.L."/>
            <person name="Bueno de Camargo Nunes A."/>
            <person name="dos Santos C.M."/>
            <person name="Palmeira da Silva Rosa D."/>
            <person name="da Silva Padilha D."/>
            <person name="da Silva E."/>
            <person name="Araujo Terra L."/>
            <person name="Soares Mendes V."/>
            <person name="Farinelli L."/>
            <person name="Magalhaes Cruz L."/>
            <person name="Baldani J.I."/>
        </authorList>
    </citation>
    <scope>NUCLEOTIDE SEQUENCE [LARGE SCALE GENOMIC DNA]</scope>
    <source>
        <strain evidence="3 4">CBAmC</strain>
    </source>
</reference>
<dbReference type="InterPro" id="IPR036291">
    <property type="entry name" value="NAD(P)-bd_dom_sf"/>
</dbReference>
<dbReference type="PRINTS" id="PR00081">
    <property type="entry name" value="GDHRDH"/>
</dbReference>
<organism evidence="3 4">
    <name type="scientific">Nitrospirillum viridazoti CBAmc</name>
    <dbReference type="NCBI Taxonomy" id="1441467"/>
    <lineage>
        <taxon>Bacteria</taxon>
        <taxon>Pseudomonadati</taxon>
        <taxon>Pseudomonadota</taxon>
        <taxon>Alphaproteobacteria</taxon>
        <taxon>Rhodospirillales</taxon>
        <taxon>Azospirillaceae</taxon>
        <taxon>Nitrospirillum</taxon>
        <taxon>Nitrospirillum viridazoti</taxon>
    </lineage>
</organism>
<dbReference type="Proteomes" id="UP000197153">
    <property type="component" value="Chromosome 2"/>
</dbReference>
<dbReference type="GO" id="GO:0016491">
    <property type="term" value="F:oxidoreductase activity"/>
    <property type="evidence" value="ECO:0007669"/>
    <property type="project" value="UniProtKB-KW"/>
</dbReference>
<dbReference type="FunFam" id="3.40.50.720:FF:000084">
    <property type="entry name" value="Short-chain dehydrogenase reductase"/>
    <property type="match status" value="1"/>
</dbReference>
<dbReference type="Gene3D" id="3.40.50.720">
    <property type="entry name" value="NAD(P)-binding Rossmann-like Domain"/>
    <property type="match status" value="1"/>
</dbReference>
<accession>A0A248JU59</accession>
<keyword evidence="4" id="KW-1185">Reference proteome</keyword>
<dbReference type="EMBL" id="CP022111">
    <property type="protein sequence ID" value="ASG22257.1"/>
    <property type="molecule type" value="Genomic_DNA"/>
</dbReference>
<dbReference type="Pfam" id="PF13561">
    <property type="entry name" value="adh_short_C2"/>
    <property type="match status" value="1"/>
</dbReference>
<evidence type="ECO:0000256" key="2">
    <source>
        <dbReference type="ARBA" id="ARBA00023002"/>
    </source>
</evidence>
<comment type="similarity">
    <text evidence="1">Belongs to the short-chain dehydrogenases/reductases (SDR) family.</text>
</comment>
<dbReference type="PANTHER" id="PTHR24321">
    <property type="entry name" value="DEHYDROGENASES, SHORT CHAIN"/>
    <property type="match status" value="1"/>
</dbReference>
<dbReference type="AlphaFoldDB" id="A0A248JU59"/>
<proteinExistence type="inferred from homology"/>
<evidence type="ECO:0000256" key="1">
    <source>
        <dbReference type="ARBA" id="ARBA00006484"/>
    </source>
</evidence>
<gene>
    <name evidence="3" type="ORF">Y958_14940</name>
</gene>
<dbReference type="PRINTS" id="PR00080">
    <property type="entry name" value="SDRFAMILY"/>
</dbReference>
<dbReference type="NCBIfam" id="NF005559">
    <property type="entry name" value="PRK07231.1"/>
    <property type="match status" value="1"/>
</dbReference>
<evidence type="ECO:0000313" key="4">
    <source>
        <dbReference type="Proteomes" id="UP000197153"/>
    </source>
</evidence>
<dbReference type="CDD" id="cd05233">
    <property type="entry name" value="SDR_c"/>
    <property type="match status" value="1"/>
</dbReference>
<sequence>MTDGADTPFRIDGKVAVVTGAARGIGRSVAQIFAKAGAAVVAADILADAARETADLVTAAGGRAIAAAVDISDEASVQALYDQATEAFGGVDILIHSAAIFPKYPLLDMTVEQWDRIHAVNMRGSFLTVREGLRRMIAAKRGGAIVNVSSVSGERAVVFHNAAYNASKAGLTNLTRTSALEAGPHGIRVNAVLPGGTATEGAREATADMRARGLEVGGPITQPGRVPLGMMGQPEDIAHACLFLASPAARAITGQALAVDGGFLVS</sequence>
<evidence type="ECO:0000313" key="3">
    <source>
        <dbReference type="EMBL" id="ASG22257.1"/>
    </source>
</evidence>
<dbReference type="RefSeq" id="WP_088872862.1">
    <property type="nucleotide sequence ID" value="NZ_CP022111.1"/>
</dbReference>
<dbReference type="KEGG" id="nao:Y958_14940"/>
<dbReference type="InterPro" id="IPR002347">
    <property type="entry name" value="SDR_fam"/>
</dbReference>
<dbReference type="PANTHER" id="PTHR24321:SF14">
    <property type="entry name" value="SHORT-CHAIN TYPE DEHYDROGENASE_REDUCTASE BLR2146-RELATED"/>
    <property type="match status" value="1"/>
</dbReference>
<name>A0A248JU59_9PROT</name>
<dbReference type="SUPFAM" id="SSF51735">
    <property type="entry name" value="NAD(P)-binding Rossmann-fold domains"/>
    <property type="match status" value="1"/>
</dbReference>